<evidence type="ECO:0000313" key="1">
    <source>
        <dbReference type="EMBL" id="VDN60644.1"/>
    </source>
</evidence>
<evidence type="ECO:0000313" key="4">
    <source>
        <dbReference type="WBParaSite" id="DME_0000911301-mRNA-1"/>
    </source>
</evidence>
<name>A0A0N4UMM9_DRAME</name>
<dbReference type="Proteomes" id="UP000274756">
    <property type="component" value="Unassembled WGS sequence"/>
</dbReference>
<keyword evidence="3" id="KW-1185">Reference proteome</keyword>
<evidence type="ECO:0000313" key="3">
    <source>
        <dbReference type="Proteomes" id="UP000274756"/>
    </source>
</evidence>
<dbReference type="AlphaFoldDB" id="A0A0N4UMM9"/>
<dbReference type="Proteomes" id="UP000038040">
    <property type="component" value="Unplaced"/>
</dbReference>
<dbReference type="WBParaSite" id="DME_0000911301-mRNA-1">
    <property type="protein sequence ID" value="DME_0000911301-mRNA-1"/>
    <property type="gene ID" value="DME_0000911301"/>
</dbReference>
<sequence>MSVSNVHHRLILEDIGIIGSPQKMEEVSKWQHCVLQFHECIGITYWADDDYCFCYMIIYNFTKLKAVNTFLIDDEQKFGCSPELEVVRRNYIKNEASYDESESQSVAKKNSEEASYDEIESHLATEKNSEGICETYSFLTNICSVKAAKMENELAHLKKSFFVLNLLIYQSYHKNCSYIIS</sequence>
<evidence type="ECO:0000313" key="2">
    <source>
        <dbReference type="Proteomes" id="UP000038040"/>
    </source>
</evidence>
<accession>A0A0N4UMM9</accession>
<proteinExistence type="predicted"/>
<reference evidence="4" key="1">
    <citation type="submission" date="2017-02" db="UniProtKB">
        <authorList>
            <consortium name="WormBaseParasite"/>
        </authorList>
    </citation>
    <scope>IDENTIFICATION</scope>
</reference>
<dbReference type="EMBL" id="UYYG01001229">
    <property type="protein sequence ID" value="VDN60644.1"/>
    <property type="molecule type" value="Genomic_DNA"/>
</dbReference>
<reference evidence="1 3" key="2">
    <citation type="submission" date="2018-11" db="EMBL/GenBank/DDBJ databases">
        <authorList>
            <consortium name="Pathogen Informatics"/>
        </authorList>
    </citation>
    <scope>NUCLEOTIDE SEQUENCE [LARGE SCALE GENOMIC DNA]</scope>
</reference>
<organism evidence="2 4">
    <name type="scientific">Dracunculus medinensis</name>
    <name type="common">Guinea worm</name>
    <dbReference type="NCBI Taxonomy" id="318479"/>
    <lineage>
        <taxon>Eukaryota</taxon>
        <taxon>Metazoa</taxon>
        <taxon>Ecdysozoa</taxon>
        <taxon>Nematoda</taxon>
        <taxon>Chromadorea</taxon>
        <taxon>Rhabditida</taxon>
        <taxon>Spirurina</taxon>
        <taxon>Dracunculoidea</taxon>
        <taxon>Dracunculidae</taxon>
        <taxon>Dracunculus</taxon>
    </lineage>
</organism>
<gene>
    <name evidence="1" type="ORF">DME_LOCUS10617</name>
</gene>
<protein>
    <submittedName>
        <fullName evidence="4">FHA domain-containing protein</fullName>
    </submittedName>
</protein>